<evidence type="ECO:0000313" key="12">
    <source>
        <dbReference type="EMBL" id="KAG8087920.1"/>
    </source>
</evidence>
<dbReference type="GO" id="GO:0008270">
    <property type="term" value="F:zinc ion binding"/>
    <property type="evidence" value="ECO:0007669"/>
    <property type="project" value="UniProtKB-KW"/>
</dbReference>
<feature type="compositionally biased region" description="Acidic residues" evidence="9">
    <location>
        <begin position="101"/>
        <end position="111"/>
    </location>
</feature>
<keyword evidence="5" id="KW-0805">Transcription regulation</keyword>
<evidence type="ECO:0000256" key="8">
    <source>
        <dbReference type="ARBA" id="ARBA00023242"/>
    </source>
</evidence>
<comment type="caution">
    <text evidence="12">The sequence shown here is derived from an EMBL/GenBank/DDBJ whole genome shotgun (WGS) entry which is preliminary data.</text>
</comment>
<evidence type="ECO:0000259" key="10">
    <source>
        <dbReference type="PROSITE" id="PS50982"/>
    </source>
</evidence>
<dbReference type="PROSITE" id="PS51050">
    <property type="entry name" value="ZF_CW"/>
    <property type="match status" value="1"/>
</dbReference>
<evidence type="ECO:0000256" key="2">
    <source>
        <dbReference type="ARBA" id="ARBA00022723"/>
    </source>
</evidence>
<feature type="compositionally biased region" description="Basic and acidic residues" evidence="9">
    <location>
        <begin position="78"/>
        <end position="93"/>
    </location>
</feature>
<dbReference type="Proteomes" id="UP000729402">
    <property type="component" value="Unassembled WGS sequence"/>
</dbReference>
<reference evidence="12" key="1">
    <citation type="journal article" date="2021" name="bioRxiv">
        <title>Whole Genome Assembly and Annotation of Northern Wild Rice, Zizania palustris L., Supports a Whole Genome Duplication in the Zizania Genus.</title>
        <authorList>
            <person name="Haas M."/>
            <person name="Kono T."/>
            <person name="Macchietto M."/>
            <person name="Millas R."/>
            <person name="McGilp L."/>
            <person name="Shao M."/>
            <person name="Duquette J."/>
            <person name="Hirsch C.N."/>
            <person name="Kimball J."/>
        </authorList>
    </citation>
    <scope>NUCLEOTIDE SEQUENCE</scope>
    <source>
        <tissue evidence="12">Fresh leaf tissue</tissue>
    </source>
</reference>
<comment type="subcellular location">
    <subcellularLocation>
        <location evidence="1">Nucleus</location>
    </subcellularLocation>
</comment>
<feature type="compositionally biased region" description="Low complexity" evidence="9">
    <location>
        <begin position="1"/>
        <end position="16"/>
    </location>
</feature>
<dbReference type="CDD" id="cd01396">
    <property type="entry name" value="MeCP2_MBD"/>
    <property type="match status" value="1"/>
</dbReference>
<keyword evidence="4" id="KW-0862">Zinc</keyword>
<feature type="region of interest" description="Disordered" evidence="9">
    <location>
        <begin position="1"/>
        <end position="122"/>
    </location>
</feature>
<feature type="compositionally biased region" description="Polar residues" evidence="9">
    <location>
        <begin position="412"/>
        <end position="423"/>
    </location>
</feature>
<evidence type="ECO:0000259" key="11">
    <source>
        <dbReference type="PROSITE" id="PS51050"/>
    </source>
</evidence>
<dbReference type="OrthoDB" id="10072024at2759"/>
<evidence type="ECO:0008006" key="14">
    <source>
        <dbReference type="Google" id="ProtNLM"/>
    </source>
</evidence>
<proteinExistence type="predicted"/>
<dbReference type="InterPro" id="IPR011124">
    <property type="entry name" value="Znf_CW"/>
</dbReference>
<dbReference type="GO" id="GO:0003677">
    <property type="term" value="F:DNA binding"/>
    <property type="evidence" value="ECO:0007669"/>
    <property type="project" value="UniProtKB-KW"/>
</dbReference>
<organism evidence="12 13">
    <name type="scientific">Zizania palustris</name>
    <name type="common">Northern wild rice</name>
    <dbReference type="NCBI Taxonomy" id="103762"/>
    <lineage>
        <taxon>Eukaryota</taxon>
        <taxon>Viridiplantae</taxon>
        <taxon>Streptophyta</taxon>
        <taxon>Embryophyta</taxon>
        <taxon>Tracheophyta</taxon>
        <taxon>Spermatophyta</taxon>
        <taxon>Magnoliopsida</taxon>
        <taxon>Liliopsida</taxon>
        <taxon>Poales</taxon>
        <taxon>Poaceae</taxon>
        <taxon>BOP clade</taxon>
        <taxon>Oryzoideae</taxon>
        <taxon>Oryzeae</taxon>
        <taxon>Zizaniinae</taxon>
        <taxon>Zizania</taxon>
    </lineage>
</organism>
<keyword evidence="13" id="KW-1185">Reference proteome</keyword>
<keyword evidence="2" id="KW-0479">Metal-binding</keyword>
<feature type="domain" description="CW-type" evidence="11">
    <location>
        <begin position="218"/>
        <end position="277"/>
    </location>
</feature>
<feature type="compositionally biased region" description="Pro residues" evidence="9">
    <location>
        <begin position="36"/>
        <end position="51"/>
    </location>
</feature>
<dbReference type="Pfam" id="PF01429">
    <property type="entry name" value="MBD"/>
    <property type="match status" value="1"/>
</dbReference>
<feature type="region of interest" description="Disordered" evidence="9">
    <location>
        <begin position="406"/>
        <end position="442"/>
    </location>
</feature>
<evidence type="ECO:0000256" key="6">
    <source>
        <dbReference type="ARBA" id="ARBA00023125"/>
    </source>
</evidence>
<feature type="compositionally biased region" description="Basic and acidic residues" evidence="9">
    <location>
        <begin position="19"/>
        <end position="29"/>
    </location>
</feature>
<evidence type="ECO:0000256" key="1">
    <source>
        <dbReference type="ARBA" id="ARBA00004123"/>
    </source>
</evidence>
<gene>
    <name evidence="12" type="ORF">GUJ93_ZPchr0010g9803</name>
</gene>
<dbReference type="PANTHER" id="PTHR12396:SF30">
    <property type="entry name" value="MBD DOMAIN-CONTAINING PROTEIN"/>
    <property type="match status" value="1"/>
</dbReference>
<accession>A0A8J5WDU3</accession>
<dbReference type="InterPro" id="IPR001739">
    <property type="entry name" value="Methyl_CpG_DNA-bd"/>
</dbReference>
<dbReference type="AlphaFoldDB" id="A0A8J5WDU3"/>
<feature type="domain" description="MBD" evidence="10">
    <location>
        <begin position="281"/>
        <end position="355"/>
    </location>
</feature>
<keyword evidence="3" id="KW-0863">Zinc-finger</keyword>
<dbReference type="EMBL" id="JAAALK010000082">
    <property type="protein sequence ID" value="KAG8087920.1"/>
    <property type="molecule type" value="Genomic_DNA"/>
</dbReference>
<evidence type="ECO:0000256" key="4">
    <source>
        <dbReference type="ARBA" id="ARBA00022833"/>
    </source>
</evidence>
<evidence type="ECO:0000256" key="9">
    <source>
        <dbReference type="SAM" id="MobiDB-lite"/>
    </source>
</evidence>
<keyword evidence="8" id="KW-0539">Nucleus</keyword>
<name>A0A8J5WDU3_ZIZPA</name>
<evidence type="ECO:0000256" key="3">
    <source>
        <dbReference type="ARBA" id="ARBA00022771"/>
    </source>
</evidence>
<keyword evidence="7" id="KW-0804">Transcription</keyword>
<dbReference type="GO" id="GO:0005634">
    <property type="term" value="C:nucleus"/>
    <property type="evidence" value="ECO:0007669"/>
    <property type="project" value="UniProtKB-SubCell"/>
</dbReference>
<keyword evidence="6" id="KW-0238">DNA-binding</keyword>
<evidence type="ECO:0000313" key="13">
    <source>
        <dbReference type="Proteomes" id="UP000729402"/>
    </source>
</evidence>
<evidence type="ECO:0000256" key="5">
    <source>
        <dbReference type="ARBA" id="ARBA00023015"/>
    </source>
</evidence>
<evidence type="ECO:0000256" key="7">
    <source>
        <dbReference type="ARBA" id="ARBA00023163"/>
    </source>
</evidence>
<dbReference type="PROSITE" id="PS50982">
    <property type="entry name" value="MBD"/>
    <property type="match status" value="1"/>
</dbReference>
<dbReference type="SMART" id="SM00391">
    <property type="entry name" value="MBD"/>
    <property type="match status" value="1"/>
</dbReference>
<protein>
    <recommendedName>
        <fullName evidence="14">Methyl-CpG-binding domain-containing protein 2</fullName>
    </recommendedName>
</protein>
<reference evidence="12" key="2">
    <citation type="submission" date="2021-02" db="EMBL/GenBank/DDBJ databases">
        <authorList>
            <person name="Kimball J.A."/>
            <person name="Haas M.W."/>
            <person name="Macchietto M."/>
            <person name="Kono T."/>
            <person name="Duquette J."/>
            <person name="Shao M."/>
        </authorList>
    </citation>
    <scope>NUCLEOTIDE SEQUENCE</scope>
    <source>
        <tissue evidence="12">Fresh leaf tissue</tissue>
    </source>
</reference>
<sequence>MDDASDPSTTSSPLASVRHCAEGPQREGEEGAWPSDLPPPSPPPLSSPPAPRAGADVAGKRRRSCGSWRPTPRPTVDPSRRDPRRAELFRRLIDTAPDEQTSPEEEGEGEENPDHGRTTCPPRTAVEMVYKYLRAFESTGQANHVLGSNENSISATTSKNNQKMLCDIDGDQCNVDQHSFKSTSREIVLHKNNRSDRWQDEQGAHNLLPGPSNPSQGGLIFQVFVVQCWNCTKLRITPTQEKYEEIRERITKEHFVCKQACEWKPNVTCDDPTDISLDDIWALDKHGIAQPPPDWKRLIKIRNEGTTRFADVYYICPNGLKFRSGVQVEKYLSENPIYAQQGVDISRFSFAIPAPYQQDYIIRHRPRSSPSEGDHPLQSEVLPLAWAVPPVGVHLPTPALLLGVPSKKRRVTPSNDNEDSPTPTLLLGVPSKKRSVAQSKGV</sequence>
<dbReference type="PANTHER" id="PTHR12396">
    <property type="entry name" value="METHYL-CPG BINDING PROTEIN, MBD"/>
    <property type="match status" value="1"/>
</dbReference>